<feature type="transmembrane region" description="Helical" evidence="1">
    <location>
        <begin position="158"/>
        <end position="177"/>
    </location>
</feature>
<feature type="transmembrane region" description="Helical" evidence="1">
    <location>
        <begin position="221"/>
        <end position="241"/>
    </location>
</feature>
<feature type="transmembrane region" description="Helical" evidence="1">
    <location>
        <begin position="189"/>
        <end position="209"/>
    </location>
</feature>
<feature type="domain" description="EamA" evidence="2">
    <location>
        <begin position="25"/>
        <end position="148"/>
    </location>
</feature>
<evidence type="ECO:0000313" key="3">
    <source>
        <dbReference type="EMBL" id="MBX7483857.1"/>
    </source>
</evidence>
<organism evidence="3 4">
    <name type="scientific">Qipengyuania qiaonensis</name>
    <dbReference type="NCBI Taxonomy" id="2867240"/>
    <lineage>
        <taxon>Bacteria</taxon>
        <taxon>Pseudomonadati</taxon>
        <taxon>Pseudomonadota</taxon>
        <taxon>Alphaproteobacteria</taxon>
        <taxon>Sphingomonadales</taxon>
        <taxon>Erythrobacteraceae</taxon>
        <taxon>Qipengyuania</taxon>
    </lineage>
</organism>
<name>A0ABS7J980_9SPHN</name>
<evidence type="ECO:0000259" key="2">
    <source>
        <dbReference type="Pfam" id="PF00892"/>
    </source>
</evidence>
<keyword evidence="1" id="KW-1133">Transmembrane helix</keyword>
<comment type="caution">
    <text evidence="3">The sequence shown here is derived from an EMBL/GenBank/DDBJ whole genome shotgun (WGS) entry which is preliminary data.</text>
</comment>
<accession>A0ABS7J980</accession>
<dbReference type="InterPro" id="IPR037185">
    <property type="entry name" value="EmrE-like"/>
</dbReference>
<feature type="transmembrane region" description="Helical" evidence="1">
    <location>
        <begin position="12"/>
        <end position="36"/>
    </location>
</feature>
<feature type="transmembrane region" description="Helical" evidence="1">
    <location>
        <begin position="76"/>
        <end position="97"/>
    </location>
</feature>
<dbReference type="RefSeq" id="WP_221560235.1">
    <property type="nucleotide sequence ID" value="NZ_JAIGNO010000014.1"/>
</dbReference>
<feature type="transmembrane region" description="Helical" evidence="1">
    <location>
        <begin position="48"/>
        <end position="64"/>
    </location>
</feature>
<dbReference type="InterPro" id="IPR000620">
    <property type="entry name" value="EamA_dom"/>
</dbReference>
<dbReference type="EMBL" id="JAIGNO010000014">
    <property type="protein sequence ID" value="MBX7483857.1"/>
    <property type="molecule type" value="Genomic_DNA"/>
</dbReference>
<feature type="domain" description="EamA" evidence="2">
    <location>
        <begin position="160"/>
        <end position="291"/>
    </location>
</feature>
<proteinExistence type="predicted"/>
<keyword evidence="1" id="KW-0472">Membrane</keyword>
<dbReference type="PANTHER" id="PTHR22911:SF76">
    <property type="entry name" value="EAMA DOMAIN-CONTAINING PROTEIN"/>
    <property type="match status" value="1"/>
</dbReference>
<gene>
    <name evidence="3" type="ORF">K3174_15100</name>
</gene>
<feature type="transmembrane region" description="Helical" evidence="1">
    <location>
        <begin position="248"/>
        <end position="267"/>
    </location>
</feature>
<reference evidence="3 4" key="1">
    <citation type="submission" date="2021-08" db="EMBL/GenBank/DDBJ databases">
        <title>Comparative Genomics Analysis of the Genus Qipengyuania Reveals Extensive Genetic Diversity and Metabolic Versatility, Including the Description of Fifteen Novel Species.</title>
        <authorList>
            <person name="Liu Y."/>
        </authorList>
    </citation>
    <scope>NUCLEOTIDE SEQUENCE [LARGE SCALE GENOMIC DNA]</scope>
    <source>
        <strain evidence="3 4">6D47A</strain>
    </source>
</reference>
<keyword evidence="4" id="KW-1185">Reference proteome</keyword>
<feature type="transmembrane region" description="Helical" evidence="1">
    <location>
        <begin position="103"/>
        <end position="123"/>
    </location>
</feature>
<dbReference type="SUPFAM" id="SSF103481">
    <property type="entry name" value="Multidrug resistance efflux transporter EmrE"/>
    <property type="match status" value="2"/>
</dbReference>
<evidence type="ECO:0000256" key="1">
    <source>
        <dbReference type="SAM" id="Phobius"/>
    </source>
</evidence>
<dbReference type="Pfam" id="PF00892">
    <property type="entry name" value="EamA"/>
    <property type="match status" value="2"/>
</dbReference>
<feature type="transmembrane region" description="Helical" evidence="1">
    <location>
        <begin position="273"/>
        <end position="292"/>
    </location>
</feature>
<evidence type="ECO:0000313" key="4">
    <source>
        <dbReference type="Proteomes" id="UP000755104"/>
    </source>
</evidence>
<sequence length="310" mass="32345">MDQTTAAPDKNAFQAGAWHFAALIAGNMALALGPWLVRLADTGPVSAAFWRLLLPLPILAVMAWSAREPRPLDPKLALLCLIAGAFFAVDLASWHIGIEQTRLANATLFGNSGSVILMIWGLVAARRAPTGREGVGIVAAVGGAAILLGRSLEISATTFIGDLFCLAAGVFYAFYLLPAQRARSALGPWSVLLLIGLAASPLLLGMALAAGEPIWPGEAGWTPILTLALSSQIVGQGLLVFSLRHFPPLVIGMALLTQPAVAALVGWMAFGELLVPLDILGMLMVGAALVLARAPGRTRRSGQAAHDENA</sequence>
<dbReference type="Proteomes" id="UP000755104">
    <property type="component" value="Unassembled WGS sequence"/>
</dbReference>
<dbReference type="PANTHER" id="PTHR22911">
    <property type="entry name" value="ACYL-MALONYL CONDENSING ENZYME-RELATED"/>
    <property type="match status" value="1"/>
</dbReference>
<protein>
    <submittedName>
        <fullName evidence="3">DMT family transporter</fullName>
    </submittedName>
</protein>
<keyword evidence="1" id="KW-0812">Transmembrane</keyword>